<accession>A0A9X0D6Y8</accession>
<dbReference type="OrthoDB" id="5980337at2759"/>
<dbReference type="InterPro" id="IPR025048">
    <property type="entry name" value="DUF3987"/>
</dbReference>
<dbReference type="AlphaFoldDB" id="A0A9X0D6Y8"/>
<dbReference type="Pfam" id="PF13148">
    <property type="entry name" value="DUF3987"/>
    <property type="match status" value="1"/>
</dbReference>
<dbReference type="Proteomes" id="UP001163046">
    <property type="component" value="Unassembled WGS sequence"/>
</dbReference>
<proteinExistence type="predicted"/>
<sequence length="463" mass="51313">MFAAILPTVSALLGPNTCVKVFETYEEPVNIFLVCLAEPNAGKSQSMRLGCTEPLITFVEKRVQTELLVQSFTASGMRKHMQTCDGHGIIARDECQRFLKDVISENKKDTLDATMLVLFHDNSPWFFNSGQEKKRKCIEKTGISFLGYSQPNSFLEVYAKMVDRGDGLIDRFLVSVPRAHTLSHAEVKRFADKLSNSAVKDLRYIYNQIYAIHHGSGAQGKVSYTFSPEAEKLFNEHTSSTVAAANAVFNGESQEFIDSKDEKHIIRLSCILHVFKDAFHNALGINEAGRNEAGSSAAANDDPPSPLVIPLSAMKGAVALTKYFAEQRSILSKVATPGSIYKDVEPYKIRQKILLFLSPFCPSKILYTELKVQAATVHGEMRALEEEGLGHVYSHGNKTIFSKVVPSTVDEEKLRGYNVEKSDFEKMFHETNCKISADLFATLLQKAPNSSDICAVLYPGESG</sequence>
<dbReference type="EMBL" id="MU825441">
    <property type="protein sequence ID" value="KAJ7389085.1"/>
    <property type="molecule type" value="Genomic_DNA"/>
</dbReference>
<evidence type="ECO:0000313" key="2">
    <source>
        <dbReference type="Proteomes" id="UP001163046"/>
    </source>
</evidence>
<evidence type="ECO:0000313" key="1">
    <source>
        <dbReference type="EMBL" id="KAJ7389085.1"/>
    </source>
</evidence>
<protein>
    <submittedName>
        <fullName evidence="1">Uncharacterized protein</fullName>
    </submittedName>
</protein>
<name>A0A9X0D6Y8_9CNID</name>
<keyword evidence="2" id="KW-1185">Reference proteome</keyword>
<reference evidence="1" key="1">
    <citation type="submission" date="2023-01" db="EMBL/GenBank/DDBJ databases">
        <title>Genome assembly of the deep-sea coral Lophelia pertusa.</title>
        <authorList>
            <person name="Herrera S."/>
            <person name="Cordes E."/>
        </authorList>
    </citation>
    <scope>NUCLEOTIDE SEQUENCE</scope>
    <source>
        <strain evidence="1">USNM1676648</strain>
        <tissue evidence="1">Polyp</tissue>
    </source>
</reference>
<gene>
    <name evidence="1" type="ORF">OS493_033668</name>
</gene>
<comment type="caution">
    <text evidence="1">The sequence shown here is derived from an EMBL/GenBank/DDBJ whole genome shotgun (WGS) entry which is preliminary data.</text>
</comment>
<organism evidence="1 2">
    <name type="scientific">Desmophyllum pertusum</name>
    <dbReference type="NCBI Taxonomy" id="174260"/>
    <lineage>
        <taxon>Eukaryota</taxon>
        <taxon>Metazoa</taxon>
        <taxon>Cnidaria</taxon>
        <taxon>Anthozoa</taxon>
        <taxon>Hexacorallia</taxon>
        <taxon>Scleractinia</taxon>
        <taxon>Caryophylliina</taxon>
        <taxon>Caryophylliidae</taxon>
        <taxon>Desmophyllum</taxon>
    </lineage>
</organism>